<keyword evidence="12" id="KW-0511">Multifunctional enzyme</keyword>
<dbReference type="NCBIfam" id="NF004163">
    <property type="entry name" value="PRK05627.1-6"/>
    <property type="match status" value="1"/>
</dbReference>
<dbReference type="NCBIfam" id="NF004160">
    <property type="entry name" value="PRK05627.1-3"/>
    <property type="match status" value="1"/>
</dbReference>
<gene>
    <name evidence="17" type="ORF">GGR36_004250</name>
</gene>
<dbReference type="InterPro" id="IPR023468">
    <property type="entry name" value="Riboflavin_kinase"/>
</dbReference>
<evidence type="ECO:0000313" key="18">
    <source>
        <dbReference type="Proteomes" id="UP000561045"/>
    </source>
</evidence>
<keyword evidence="11 15" id="KW-0067">ATP-binding</keyword>
<keyword evidence="8 15" id="KW-0547">Nucleotide-binding</keyword>
<evidence type="ECO:0000256" key="12">
    <source>
        <dbReference type="ARBA" id="ARBA00023268"/>
    </source>
</evidence>
<keyword evidence="6 15" id="KW-0808">Transferase</keyword>
<comment type="pathway">
    <text evidence="2 15">Cofactor biosynthesis; FAD biosynthesis; FAD from FMN: step 1/1.</text>
</comment>
<dbReference type="GO" id="GO:0009231">
    <property type="term" value="P:riboflavin biosynthetic process"/>
    <property type="evidence" value="ECO:0007669"/>
    <property type="project" value="InterPro"/>
</dbReference>
<dbReference type="SMART" id="SM00904">
    <property type="entry name" value="Flavokinase"/>
    <property type="match status" value="1"/>
</dbReference>
<keyword evidence="10 15" id="KW-0274">FAD</keyword>
<comment type="catalytic activity">
    <reaction evidence="14 15">
        <text>FMN + ATP + H(+) = FAD + diphosphate</text>
        <dbReference type="Rhea" id="RHEA:17237"/>
        <dbReference type="ChEBI" id="CHEBI:15378"/>
        <dbReference type="ChEBI" id="CHEBI:30616"/>
        <dbReference type="ChEBI" id="CHEBI:33019"/>
        <dbReference type="ChEBI" id="CHEBI:57692"/>
        <dbReference type="ChEBI" id="CHEBI:58210"/>
        <dbReference type="EC" id="2.7.7.2"/>
    </reaction>
</comment>
<comment type="pathway">
    <text evidence="3 15">Cofactor biosynthesis; FMN biosynthesis; FMN from riboflavin (ATP route): step 1/1.</text>
</comment>
<dbReference type="UniPathway" id="UPA00276">
    <property type="reaction ID" value="UER00406"/>
</dbReference>
<dbReference type="GO" id="GO:0006747">
    <property type="term" value="P:FAD biosynthetic process"/>
    <property type="evidence" value="ECO:0007669"/>
    <property type="project" value="UniProtKB-UniRule"/>
</dbReference>
<keyword evidence="18" id="KW-1185">Reference proteome</keyword>
<protein>
    <recommendedName>
        <fullName evidence="15">Riboflavin biosynthesis protein</fullName>
    </recommendedName>
    <domain>
        <recommendedName>
            <fullName evidence="15">Riboflavin kinase</fullName>
            <ecNumber evidence="15">2.7.1.26</ecNumber>
        </recommendedName>
        <alternativeName>
            <fullName evidence="15">Flavokinase</fullName>
        </alternativeName>
    </domain>
    <domain>
        <recommendedName>
            <fullName evidence="15">FMN adenylyltransferase</fullName>
            <ecNumber evidence="15">2.7.7.2</ecNumber>
        </recommendedName>
        <alternativeName>
            <fullName evidence="15">FAD pyrophosphorylase</fullName>
        </alternativeName>
        <alternativeName>
            <fullName evidence="15">FAD synthase</fullName>
        </alternativeName>
    </domain>
</protein>
<evidence type="ECO:0000259" key="16">
    <source>
        <dbReference type="SMART" id="SM00904"/>
    </source>
</evidence>
<evidence type="ECO:0000256" key="13">
    <source>
        <dbReference type="ARBA" id="ARBA00047880"/>
    </source>
</evidence>
<reference evidence="17 18" key="1">
    <citation type="submission" date="2020-08" db="EMBL/GenBank/DDBJ databases">
        <title>Genomic Encyclopedia of Type Strains, Phase IV (KMG-IV): sequencing the most valuable type-strain genomes for metagenomic binning, comparative biology and taxonomic classification.</title>
        <authorList>
            <person name="Goeker M."/>
        </authorList>
    </citation>
    <scope>NUCLEOTIDE SEQUENCE [LARGE SCALE GENOMIC DNA]</scope>
    <source>
        <strain evidence="17 18">DSM 106739</strain>
    </source>
</reference>
<dbReference type="Gene3D" id="3.40.50.620">
    <property type="entry name" value="HUPs"/>
    <property type="match status" value="1"/>
</dbReference>
<evidence type="ECO:0000256" key="6">
    <source>
        <dbReference type="ARBA" id="ARBA00022679"/>
    </source>
</evidence>
<organism evidence="17 18">
    <name type="scientific">Niveibacterium umoris</name>
    <dbReference type="NCBI Taxonomy" id="1193620"/>
    <lineage>
        <taxon>Bacteria</taxon>
        <taxon>Pseudomonadati</taxon>
        <taxon>Pseudomonadota</taxon>
        <taxon>Betaproteobacteria</taxon>
        <taxon>Rhodocyclales</taxon>
        <taxon>Rhodocyclaceae</taxon>
        <taxon>Niveibacterium</taxon>
    </lineage>
</organism>
<proteinExistence type="inferred from homology"/>
<dbReference type="CDD" id="cd02064">
    <property type="entry name" value="FAD_synthetase_N"/>
    <property type="match status" value="1"/>
</dbReference>
<keyword evidence="7 15" id="KW-0548">Nucleotidyltransferase</keyword>
<dbReference type="RefSeq" id="WP_183638366.1">
    <property type="nucleotide sequence ID" value="NZ_BAABLE010000001.1"/>
</dbReference>
<keyword evidence="9 15" id="KW-0418">Kinase</keyword>
<dbReference type="GO" id="GO:0005524">
    <property type="term" value="F:ATP binding"/>
    <property type="evidence" value="ECO:0007669"/>
    <property type="project" value="UniProtKB-UniRule"/>
</dbReference>
<dbReference type="Proteomes" id="UP000561045">
    <property type="component" value="Unassembled WGS sequence"/>
</dbReference>
<dbReference type="AlphaFoldDB" id="A0A840BT95"/>
<dbReference type="InterPro" id="IPR015865">
    <property type="entry name" value="Riboflavin_kinase_bac/euk"/>
</dbReference>
<dbReference type="NCBIfam" id="TIGR00083">
    <property type="entry name" value="ribF"/>
    <property type="match status" value="1"/>
</dbReference>
<feature type="domain" description="Riboflavin kinase" evidence="16">
    <location>
        <begin position="181"/>
        <end position="306"/>
    </location>
</feature>
<dbReference type="UniPathway" id="UPA00277">
    <property type="reaction ID" value="UER00407"/>
</dbReference>
<evidence type="ECO:0000256" key="10">
    <source>
        <dbReference type="ARBA" id="ARBA00022827"/>
    </source>
</evidence>
<dbReference type="EC" id="2.7.7.2" evidence="15"/>
<dbReference type="GO" id="GO:0008531">
    <property type="term" value="F:riboflavin kinase activity"/>
    <property type="evidence" value="ECO:0007669"/>
    <property type="project" value="UniProtKB-UniRule"/>
</dbReference>
<comment type="similarity">
    <text evidence="15">Belongs to the ribF family.</text>
</comment>
<keyword evidence="5 15" id="KW-0288">FMN</keyword>
<evidence type="ECO:0000256" key="3">
    <source>
        <dbReference type="ARBA" id="ARBA00005201"/>
    </source>
</evidence>
<dbReference type="EMBL" id="JACIET010000005">
    <property type="protein sequence ID" value="MBB4014892.1"/>
    <property type="molecule type" value="Genomic_DNA"/>
</dbReference>
<evidence type="ECO:0000256" key="15">
    <source>
        <dbReference type="PIRNR" id="PIRNR004491"/>
    </source>
</evidence>
<dbReference type="GO" id="GO:0009398">
    <property type="term" value="P:FMN biosynthetic process"/>
    <property type="evidence" value="ECO:0007669"/>
    <property type="project" value="UniProtKB-UniRule"/>
</dbReference>
<accession>A0A840BT95</accession>
<name>A0A840BT95_9RHOO</name>
<dbReference type="FunFam" id="3.40.50.620:FF:000021">
    <property type="entry name" value="Riboflavin biosynthesis protein"/>
    <property type="match status" value="1"/>
</dbReference>
<evidence type="ECO:0000256" key="7">
    <source>
        <dbReference type="ARBA" id="ARBA00022695"/>
    </source>
</evidence>
<dbReference type="Pfam" id="PF01687">
    <property type="entry name" value="Flavokinase"/>
    <property type="match status" value="1"/>
</dbReference>
<dbReference type="SUPFAM" id="SSF52374">
    <property type="entry name" value="Nucleotidylyl transferase"/>
    <property type="match status" value="1"/>
</dbReference>
<evidence type="ECO:0000256" key="5">
    <source>
        <dbReference type="ARBA" id="ARBA00022643"/>
    </source>
</evidence>
<dbReference type="SUPFAM" id="SSF82114">
    <property type="entry name" value="Riboflavin kinase-like"/>
    <property type="match status" value="1"/>
</dbReference>
<keyword evidence="4 15" id="KW-0285">Flavoprotein</keyword>
<evidence type="ECO:0000256" key="1">
    <source>
        <dbReference type="ARBA" id="ARBA00002121"/>
    </source>
</evidence>
<dbReference type="InterPro" id="IPR002606">
    <property type="entry name" value="Riboflavin_kinase_bac"/>
</dbReference>
<evidence type="ECO:0000313" key="17">
    <source>
        <dbReference type="EMBL" id="MBB4014892.1"/>
    </source>
</evidence>
<dbReference type="PIRSF" id="PIRSF004491">
    <property type="entry name" value="FAD_Synth"/>
    <property type="match status" value="1"/>
</dbReference>
<dbReference type="PANTHER" id="PTHR22749">
    <property type="entry name" value="RIBOFLAVIN KINASE/FMN ADENYLYLTRANSFERASE"/>
    <property type="match status" value="1"/>
</dbReference>
<comment type="function">
    <text evidence="1">Catalyzes the phosphorylation of riboflavin to FMN followed by the adenylation of FMN to FAD.</text>
</comment>
<dbReference type="InterPro" id="IPR015864">
    <property type="entry name" value="FAD_synthase"/>
</dbReference>
<dbReference type="Pfam" id="PF06574">
    <property type="entry name" value="FAD_syn"/>
    <property type="match status" value="1"/>
</dbReference>
<comment type="caution">
    <text evidence="17">The sequence shown here is derived from an EMBL/GenBank/DDBJ whole genome shotgun (WGS) entry which is preliminary data.</text>
</comment>
<dbReference type="InterPro" id="IPR014729">
    <property type="entry name" value="Rossmann-like_a/b/a_fold"/>
</dbReference>
<evidence type="ECO:0000256" key="9">
    <source>
        <dbReference type="ARBA" id="ARBA00022777"/>
    </source>
</evidence>
<evidence type="ECO:0000256" key="4">
    <source>
        <dbReference type="ARBA" id="ARBA00022630"/>
    </source>
</evidence>
<dbReference type="Gene3D" id="2.40.30.30">
    <property type="entry name" value="Riboflavin kinase-like"/>
    <property type="match status" value="1"/>
</dbReference>
<evidence type="ECO:0000256" key="14">
    <source>
        <dbReference type="ARBA" id="ARBA00049494"/>
    </source>
</evidence>
<evidence type="ECO:0000256" key="8">
    <source>
        <dbReference type="ARBA" id="ARBA00022741"/>
    </source>
</evidence>
<evidence type="ECO:0000256" key="11">
    <source>
        <dbReference type="ARBA" id="ARBA00022840"/>
    </source>
</evidence>
<dbReference type="EC" id="2.7.1.26" evidence="15"/>
<sequence>MLVFRGLPDRAEHGSVLTIGNFDGVHRGHQALLQLLVREARERALPATVLTFEPHPREFFAPESAPPRLSRLREKLEYMAECGVDRVYVLRFNKALASLDAEAFVENVLVRGLGVRHLLIGDDFRFGRGRGGDFASLQQAGETWGFRVESMPTLDFDGERVSSSAVRDALVSGDIERAERLIGRPYTMSGRVMHGDKIGRTIGFPTANIQIKRNRAALHGIYTVTVDGIGDSPWPGVASLGNRPTITKNGAARLEVFLFGFDGDLYGKHLQVHFLHKQRDEQKYGSLEELTAAINRDCEIAKEVLAQHRIPVPAT</sequence>
<dbReference type="GO" id="GO:0003919">
    <property type="term" value="F:FMN adenylyltransferase activity"/>
    <property type="evidence" value="ECO:0007669"/>
    <property type="project" value="UniProtKB-UniRule"/>
</dbReference>
<dbReference type="NCBIfam" id="NF004159">
    <property type="entry name" value="PRK05627.1-2"/>
    <property type="match status" value="1"/>
</dbReference>
<dbReference type="PANTHER" id="PTHR22749:SF6">
    <property type="entry name" value="RIBOFLAVIN KINASE"/>
    <property type="match status" value="1"/>
</dbReference>
<evidence type="ECO:0000256" key="2">
    <source>
        <dbReference type="ARBA" id="ARBA00004726"/>
    </source>
</evidence>
<comment type="catalytic activity">
    <reaction evidence="13 15">
        <text>riboflavin + ATP = FMN + ADP + H(+)</text>
        <dbReference type="Rhea" id="RHEA:14357"/>
        <dbReference type="ChEBI" id="CHEBI:15378"/>
        <dbReference type="ChEBI" id="CHEBI:30616"/>
        <dbReference type="ChEBI" id="CHEBI:57986"/>
        <dbReference type="ChEBI" id="CHEBI:58210"/>
        <dbReference type="ChEBI" id="CHEBI:456216"/>
        <dbReference type="EC" id="2.7.1.26"/>
    </reaction>
</comment>
<dbReference type="InterPro" id="IPR023465">
    <property type="entry name" value="Riboflavin_kinase_dom_sf"/>
</dbReference>